<dbReference type="OrthoDB" id="921445at2"/>
<protein>
    <submittedName>
        <fullName evidence="2">tRNA modification GTPase</fullName>
    </submittedName>
</protein>
<dbReference type="Proteomes" id="UP000286990">
    <property type="component" value="Unassembled WGS sequence"/>
</dbReference>
<accession>A0A426RM40</accession>
<dbReference type="InterPro" id="IPR036709">
    <property type="entry name" value="Autotransporte_beta_dom_sf"/>
</dbReference>
<proteinExistence type="predicted"/>
<gene>
    <name evidence="2" type="ORF">DZC72_05685</name>
</gene>
<feature type="signal peptide" evidence="1">
    <location>
        <begin position="1"/>
        <end position="19"/>
    </location>
</feature>
<feature type="chain" id="PRO_5019552595" evidence="1">
    <location>
        <begin position="20"/>
        <end position="407"/>
    </location>
</feature>
<sequence length="407" mass="46991">MKKCLLLSSFLIISFKGFAQISFEKGYFIDNSGQIFDCFIRNVDWKDNPVDFEYKLSKEGKPKRTSLIYIKEFGIGTSVKFVRATVNIDKSSEDLNRMGKDRNPIFEKENVFLEVLTKGYASLYQYRNGGLKRFFYSIDANQIEPLVFKYYLIDKDKKGTNNRFKQQLWNELSCAGIKKEQLEKLTYTKNSLTNYFIKFNECSGQQFKVFGTKSKYDFFNFTVRPRINRSSLVVSNFFGGSKYADFGSKTGLGFGIETEFVLPFQKNKWGLIIEPTYHMGFKETKTTDINDGSGANSIASLSYSSIELPVGLRHYFFLKEKSKLFINASYVYDINSETTLIIQRTDNPTITTLTGKSSTNWAFGIGLKVDRFSLEARYFTNRDIISDFFAWDSQYNAFSMILGYTVF</sequence>
<dbReference type="Gene3D" id="2.40.128.130">
    <property type="entry name" value="Autotransporter beta-domain"/>
    <property type="match status" value="1"/>
</dbReference>
<dbReference type="SUPFAM" id="SSF103515">
    <property type="entry name" value="Autotransporter"/>
    <property type="match status" value="1"/>
</dbReference>
<comment type="caution">
    <text evidence="2">The sequence shown here is derived from an EMBL/GenBank/DDBJ whole genome shotgun (WGS) entry which is preliminary data.</text>
</comment>
<evidence type="ECO:0000313" key="3">
    <source>
        <dbReference type="Proteomes" id="UP000286990"/>
    </source>
</evidence>
<organism evidence="2 3">
    <name type="scientific">Maribacter algicola</name>
    <dbReference type="NCBI Taxonomy" id="2498892"/>
    <lineage>
        <taxon>Bacteria</taxon>
        <taxon>Pseudomonadati</taxon>
        <taxon>Bacteroidota</taxon>
        <taxon>Flavobacteriia</taxon>
        <taxon>Flavobacteriales</taxon>
        <taxon>Flavobacteriaceae</taxon>
        <taxon>Maribacter</taxon>
    </lineage>
</organism>
<evidence type="ECO:0000256" key="1">
    <source>
        <dbReference type="SAM" id="SignalP"/>
    </source>
</evidence>
<dbReference type="EMBL" id="QUSX01000001">
    <property type="protein sequence ID" value="RRQ50065.1"/>
    <property type="molecule type" value="Genomic_DNA"/>
</dbReference>
<reference evidence="3" key="1">
    <citation type="submission" date="2018-12" db="EMBL/GenBank/DDBJ databases">
        <title>Maribacter lutimaris sp. nov., isolated from marine sediment.</title>
        <authorList>
            <person name="Kim K.K."/>
        </authorList>
    </citation>
    <scope>NUCLEOTIDE SEQUENCE [LARGE SCALE GENOMIC DNA]</scope>
    <source>
        <strain evidence="3">PoM-212</strain>
    </source>
</reference>
<name>A0A426RM40_9FLAO</name>
<keyword evidence="1" id="KW-0732">Signal</keyword>
<evidence type="ECO:0000313" key="2">
    <source>
        <dbReference type="EMBL" id="RRQ50065.1"/>
    </source>
</evidence>
<keyword evidence="3" id="KW-1185">Reference proteome</keyword>
<dbReference type="AlphaFoldDB" id="A0A426RM40"/>